<dbReference type="Gene3D" id="2.102.10.10">
    <property type="entry name" value="Rieske [2Fe-2S] iron-sulphur domain"/>
    <property type="match status" value="1"/>
</dbReference>
<proteinExistence type="predicted"/>
<evidence type="ECO:0000313" key="6">
    <source>
        <dbReference type="EMBL" id="EMA69282.1"/>
    </source>
</evidence>
<accession>M0PGR6</accession>
<reference evidence="6 7" key="1">
    <citation type="journal article" date="2014" name="PLoS Genet.">
        <title>Phylogenetically driven sequencing of extremely halophilic archaea reveals strategies for static and dynamic osmo-response.</title>
        <authorList>
            <person name="Becker E.A."/>
            <person name="Seitzer P.M."/>
            <person name="Tritt A."/>
            <person name="Larsen D."/>
            <person name="Krusor M."/>
            <person name="Yao A.I."/>
            <person name="Wu D."/>
            <person name="Madern D."/>
            <person name="Eisen J.A."/>
            <person name="Darling A.E."/>
            <person name="Facciotti M.T."/>
        </authorList>
    </citation>
    <scope>NUCLEOTIDE SEQUENCE [LARGE SCALE GENOMIC DNA]</scope>
    <source>
        <strain evidence="6 7">JCM 14978</strain>
    </source>
</reference>
<dbReference type="STRING" id="1230456.C468_01905"/>
<evidence type="ECO:0000256" key="1">
    <source>
        <dbReference type="ARBA" id="ARBA00022714"/>
    </source>
</evidence>
<dbReference type="EMBL" id="AOJH01000012">
    <property type="protein sequence ID" value="EMA69282.1"/>
    <property type="molecule type" value="Genomic_DNA"/>
</dbReference>
<evidence type="ECO:0000256" key="4">
    <source>
        <dbReference type="ARBA" id="ARBA00023014"/>
    </source>
</evidence>
<dbReference type="PATRIC" id="fig|1230456.3.peg.363"/>
<dbReference type="Proteomes" id="UP000011546">
    <property type="component" value="Unassembled WGS sequence"/>
</dbReference>
<keyword evidence="4" id="KW-0411">Iron-sulfur</keyword>
<dbReference type="GO" id="GO:0046872">
    <property type="term" value="F:metal ion binding"/>
    <property type="evidence" value="ECO:0007669"/>
    <property type="project" value="UniProtKB-KW"/>
</dbReference>
<sequence length="69" mass="7328">MAGPCSCHYTTFDLSKGGMVVSGAATTDLPQVRLEIEDGDIYATGIDGLVYGYRNNLRDGTPIEAATEE</sequence>
<dbReference type="SUPFAM" id="SSF50022">
    <property type="entry name" value="ISP domain"/>
    <property type="match status" value="1"/>
</dbReference>
<keyword evidence="1" id="KW-0001">2Fe-2S</keyword>
<dbReference type="AlphaFoldDB" id="M0PGR6"/>
<dbReference type="PROSITE" id="PS51296">
    <property type="entry name" value="RIESKE"/>
    <property type="match status" value="1"/>
</dbReference>
<dbReference type="InterPro" id="IPR036922">
    <property type="entry name" value="Rieske_2Fe-2S_sf"/>
</dbReference>
<keyword evidence="7" id="KW-1185">Reference proteome</keyword>
<evidence type="ECO:0000259" key="5">
    <source>
        <dbReference type="PROSITE" id="PS51296"/>
    </source>
</evidence>
<dbReference type="GO" id="GO:0051537">
    <property type="term" value="F:2 iron, 2 sulfur cluster binding"/>
    <property type="evidence" value="ECO:0007669"/>
    <property type="project" value="UniProtKB-KW"/>
</dbReference>
<keyword evidence="2" id="KW-0479">Metal-binding</keyword>
<name>M0PGR6_9EURY</name>
<organism evidence="6 7">
    <name type="scientific">Halorubrum kocurii JCM 14978</name>
    <dbReference type="NCBI Taxonomy" id="1230456"/>
    <lineage>
        <taxon>Archaea</taxon>
        <taxon>Methanobacteriati</taxon>
        <taxon>Methanobacteriota</taxon>
        <taxon>Stenosarchaea group</taxon>
        <taxon>Halobacteria</taxon>
        <taxon>Halobacteriales</taxon>
        <taxon>Haloferacaceae</taxon>
        <taxon>Halorubrum</taxon>
    </lineage>
</organism>
<evidence type="ECO:0000313" key="7">
    <source>
        <dbReference type="Proteomes" id="UP000011546"/>
    </source>
</evidence>
<feature type="domain" description="Rieske" evidence="5">
    <location>
        <begin position="1"/>
        <end position="43"/>
    </location>
</feature>
<keyword evidence="3" id="KW-0408">Iron</keyword>
<evidence type="ECO:0000256" key="3">
    <source>
        <dbReference type="ARBA" id="ARBA00023004"/>
    </source>
</evidence>
<evidence type="ECO:0000256" key="2">
    <source>
        <dbReference type="ARBA" id="ARBA00022723"/>
    </source>
</evidence>
<dbReference type="InterPro" id="IPR017941">
    <property type="entry name" value="Rieske_2Fe-2S"/>
</dbReference>
<comment type="caution">
    <text evidence="6">The sequence shown here is derived from an EMBL/GenBank/DDBJ whole genome shotgun (WGS) entry which is preliminary data.</text>
</comment>
<protein>
    <submittedName>
        <fullName evidence="6">Arsenite oxidase small subunit AoxA</fullName>
    </submittedName>
</protein>
<gene>
    <name evidence="6" type="ORF">C468_01905</name>
</gene>